<dbReference type="Proteomes" id="UP001497382">
    <property type="component" value="Unassembled WGS sequence"/>
</dbReference>
<name>A0AAV1ZSU7_9ARAC</name>
<keyword evidence="3" id="KW-1185">Reference proteome</keyword>
<protein>
    <recommendedName>
        <fullName evidence="1">Poly(A) RNA polymerase mitochondrial-like central palm domain-containing protein</fullName>
    </recommendedName>
</protein>
<evidence type="ECO:0000313" key="2">
    <source>
        <dbReference type="EMBL" id="CAL1274715.1"/>
    </source>
</evidence>
<accession>A0AAV1ZSU7</accession>
<dbReference type="GO" id="GO:0031123">
    <property type="term" value="P:RNA 3'-end processing"/>
    <property type="evidence" value="ECO:0007669"/>
    <property type="project" value="TreeGrafter"/>
</dbReference>
<sequence>MLMKMLLYSTYRIMRNIVCQLHYGVIKKDVFRKFVRKVRFSENALSHTHLKQLLQKCKSVTEQLEVFNSYSQLTDEDISTRESLCKEVENVFQPHFPDCSVDLIGSSVSRLGLKNSDVDLSFQLFSDETKKDDSSVDTSANYSKDSEVENSSIGEFSKLTPKEKLCHLKIILMDAGFGQSKVIPGVCPILYFSHRNLACDLSIENKSALYSTNLMLLCNMLEQRVAPLYRFLIYWFKYYKLSGGIGKFKSYAVFLLVVYFLQTRNPPVLPAVEDMFQKTDFINNKNSMTYVCEYLNKFEKSKNSESLEELLKEFFIFYAKYNYSNAICPLGAESVNTTELTTKSLSSGNIFLANSISIQDPLDINWNVTNGVNHKFCSLFQRMMILISKCYNNDKYWRPTIGNWGLLHLLEDFNELRISRK</sequence>
<dbReference type="SUPFAM" id="SSF81631">
    <property type="entry name" value="PAP/OAS1 substrate-binding domain"/>
    <property type="match status" value="1"/>
</dbReference>
<evidence type="ECO:0000259" key="1">
    <source>
        <dbReference type="Pfam" id="PF22600"/>
    </source>
</evidence>
<reference evidence="2 3" key="1">
    <citation type="submission" date="2024-04" db="EMBL/GenBank/DDBJ databases">
        <authorList>
            <person name="Rising A."/>
            <person name="Reimegard J."/>
            <person name="Sonavane S."/>
            <person name="Akerstrom W."/>
            <person name="Nylinder S."/>
            <person name="Hedman E."/>
            <person name="Kallberg Y."/>
        </authorList>
    </citation>
    <scope>NUCLEOTIDE SEQUENCE [LARGE SCALE GENOMIC DNA]</scope>
</reference>
<dbReference type="Pfam" id="PF22600">
    <property type="entry name" value="MTPAP-like_central"/>
    <property type="match status" value="1"/>
</dbReference>
<dbReference type="Gene3D" id="1.10.1410.10">
    <property type="match status" value="1"/>
</dbReference>
<dbReference type="CDD" id="cd05402">
    <property type="entry name" value="NT_PAP_TUTase"/>
    <property type="match status" value="1"/>
</dbReference>
<dbReference type="PANTHER" id="PTHR12271">
    <property type="entry name" value="POLY A POLYMERASE CID PAP -RELATED"/>
    <property type="match status" value="1"/>
</dbReference>
<dbReference type="SUPFAM" id="SSF81301">
    <property type="entry name" value="Nucleotidyltransferase"/>
    <property type="match status" value="1"/>
</dbReference>
<feature type="domain" description="Poly(A) RNA polymerase mitochondrial-like central palm" evidence="1">
    <location>
        <begin position="61"/>
        <end position="215"/>
    </location>
</feature>
<dbReference type="PANTHER" id="PTHR12271:SF127">
    <property type="entry name" value="SPECKLE TARGETED PIP5K1A-REGULATED POLY(A) POLYMERASE"/>
    <property type="match status" value="1"/>
</dbReference>
<dbReference type="AlphaFoldDB" id="A0AAV1ZSU7"/>
<comment type="caution">
    <text evidence="2">The sequence shown here is derived from an EMBL/GenBank/DDBJ whole genome shotgun (WGS) entry which is preliminary data.</text>
</comment>
<gene>
    <name evidence="2" type="ORF">LARSCL_LOCUS7663</name>
</gene>
<dbReference type="InterPro" id="IPR043519">
    <property type="entry name" value="NT_sf"/>
</dbReference>
<dbReference type="GO" id="GO:1990817">
    <property type="term" value="F:poly(A) RNA polymerase activity"/>
    <property type="evidence" value="ECO:0007669"/>
    <property type="project" value="TreeGrafter"/>
</dbReference>
<dbReference type="GO" id="GO:0046872">
    <property type="term" value="F:metal ion binding"/>
    <property type="evidence" value="ECO:0007669"/>
    <property type="project" value="UniProtKB-KW"/>
</dbReference>
<dbReference type="EMBL" id="CAXIEN010000080">
    <property type="protein sequence ID" value="CAL1274715.1"/>
    <property type="molecule type" value="Genomic_DNA"/>
</dbReference>
<organism evidence="2 3">
    <name type="scientific">Larinioides sclopetarius</name>
    <dbReference type="NCBI Taxonomy" id="280406"/>
    <lineage>
        <taxon>Eukaryota</taxon>
        <taxon>Metazoa</taxon>
        <taxon>Ecdysozoa</taxon>
        <taxon>Arthropoda</taxon>
        <taxon>Chelicerata</taxon>
        <taxon>Arachnida</taxon>
        <taxon>Araneae</taxon>
        <taxon>Araneomorphae</taxon>
        <taxon>Entelegynae</taxon>
        <taxon>Araneoidea</taxon>
        <taxon>Araneidae</taxon>
        <taxon>Larinioides</taxon>
    </lineage>
</organism>
<dbReference type="Gene3D" id="3.30.460.10">
    <property type="entry name" value="Beta Polymerase, domain 2"/>
    <property type="match status" value="1"/>
</dbReference>
<evidence type="ECO:0000313" key="3">
    <source>
        <dbReference type="Proteomes" id="UP001497382"/>
    </source>
</evidence>
<dbReference type="InterPro" id="IPR054708">
    <property type="entry name" value="MTPAP-like_central"/>
</dbReference>
<proteinExistence type="predicted"/>